<keyword evidence="8" id="KW-1185">Reference proteome</keyword>
<evidence type="ECO:0000256" key="5">
    <source>
        <dbReference type="PROSITE-ProRule" id="PRU00339"/>
    </source>
</evidence>
<feature type="repeat" description="TPR" evidence="5">
    <location>
        <begin position="108"/>
        <end position="141"/>
    </location>
</feature>
<keyword evidence="3" id="KW-0697">Rotamase</keyword>
<evidence type="ECO:0000256" key="3">
    <source>
        <dbReference type="ARBA" id="ARBA00023110"/>
    </source>
</evidence>
<keyword evidence="5" id="KW-0802">TPR repeat</keyword>
<sequence>MSERMAAAKDESFVAVKVQLAARWKDMGNASFKAKEFRRAMAHYEQGLRLLEVPPSCTYSPDELASVGPVAATLHVNIAACLLNGATFQNRACVDHCTKAIQYDPLNVKARYRRSQAYMKDKEFTLAKQDLADALRMDPSNGTLRACIVILVVNTL</sequence>
<name>A0A485KLR1_9STRA</name>
<protein>
    <recommendedName>
        <fullName evidence="2">peptidylprolyl isomerase</fullName>
        <ecNumber evidence="2">5.2.1.8</ecNumber>
    </recommendedName>
</protein>
<keyword evidence="4" id="KW-0413">Isomerase</keyword>
<evidence type="ECO:0000313" key="8">
    <source>
        <dbReference type="Proteomes" id="UP000332933"/>
    </source>
</evidence>
<comment type="catalytic activity">
    <reaction evidence="1">
        <text>[protein]-peptidylproline (omega=180) = [protein]-peptidylproline (omega=0)</text>
        <dbReference type="Rhea" id="RHEA:16237"/>
        <dbReference type="Rhea" id="RHEA-COMP:10747"/>
        <dbReference type="Rhea" id="RHEA-COMP:10748"/>
        <dbReference type="ChEBI" id="CHEBI:83833"/>
        <dbReference type="ChEBI" id="CHEBI:83834"/>
        <dbReference type="EC" id="5.2.1.8"/>
    </reaction>
</comment>
<reference evidence="7 8" key="1">
    <citation type="submission" date="2019-03" db="EMBL/GenBank/DDBJ databases">
        <authorList>
            <person name="Gaulin E."/>
            <person name="Dumas B."/>
        </authorList>
    </citation>
    <scope>NUCLEOTIDE SEQUENCE [LARGE SCALE GENOMIC DNA]</scope>
    <source>
        <strain evidence="7">CBS 568.67</strain>
    </source>
</reference>
<proteinExistence type="predicted"/>
<evidence type="ECO:0000313" key="6">
    <source>
        <dbReference type="EMBL" id="KAF0700443.1"/>
    </source>
</evidence>
<dbReference type="GO" id="GO:0003755">
    <property type="term" value="F:peptidyl-prolyl cis-trans isomerase activity"/>
    <property type="evidence" value="ECO:0007669"/>
    <property type="project" value="UniProtKB-EC"/>
</dbReference>
<dbReference type="InterPro" id="IPR011990">
    <property type="entry name" value="TPR-like_helical_dom_sf"/>
</dbReference>
<dbReference type="OrthoDB" id="72596at2759"/>
<gene>
    <name evidence="7" type="primary">Aste57867_9027</name>
    <name evidence="6" type="ORF">As57867_008991</name>
    <name evidence="7" type="ORF">ASTE57867_9027</name>
</gene>
<dbReference type="Pfam" id="PF13181">
    <property type="entry name" value="TPR_8"/>
    <property type="match status" value="1"/>
</dbReference>
<dbReference type="PANTHER" id="PTHR46512">
    <property type="entry name" value="PEPTIDYLPROLYL ISOMERASE"/>
    <property type="match status" value="1"/>
</dbReference>
<reference evidence="6" key="2">
    <citation type="submission" date="2019-06" db="EMBL/GenBank/DDBJ databases">
        <title>Genomics analysis of Aphanomyces spp. identifies a new class of oomycete effector associated with host adaptation.</title>
        <authorList>
            <person name="Gaulin E."/>
        </authorList>
    </citation>
    <scope>NUCLEOTIDE SEQUENCE</scope>
    <source>
        <strain evidence="6">CBS 578.67</strain>
    </source>
</reference>
<dbReference type="EC" id="5.2.1.8" evidence="2"/>
<evidence type="ECO:0000256" key="2">
    <source>
        <dbReference type="ARBA" id="ARBA00013194"/>
    </source>
</evidence>
<dbReference type="SUPFAM" id="SSF48452">
    <property type="entry name" value="TPR-like"/>
    <property type="match status" value="1"/>
</dbReference>
<dbReference type="Gene3D" id="1.25.40.10">
    <property type="entry name" value="Tetratricopeptide repeat domain"/>
    <property type="match status" value="1"/>
</dbReference>
<dbReference type="AlphaFoldDB" id="A0A485KLR1"/>
<dbReference type="InterPro" id="IPR050754">
    <property type="entry name" value="FKBP4/5/8-like"/>
</dbReference>
<dbReference type="Proteomes" id="UP000332933">
    <property type="component" value="Unassembled WGS sequence"/>
</dbReference>
<dbReference type="PANTHER" id="PTHR46512:SF9">
    <property type="entry name" value="PEPTIDYLPROLYL ISOMERASE"/>
    <property type="match status" value="1"/>
</dbReference>
<evidence type="ECO:0000256" key="4">
    <source>
        <dbReference type="ARBA" id="ARBA00023235"/>
    </source>
</evidence>
<dbReference type="PROSITE" id="PS50005">
    <property type="entry name" value="TPR"/>
    <property type="match status" value="1"/>
</dbReference>
<dbReference type="EMBL" id="VJMH01005123">
    <property type="protein sequence ID" value="KAF0700443.1"/>
    <property type="molecule type" value="Genomic_DNA"/>
</dbReference>
<dbReference type="SMART" id="SM00028">
    <property type="entry name" value="TPR"/>
    <property type="match status" value="3"/>
</dbReference>
<organism evidence="7 8">
    <name type="scientific">Aphanomyces stellatus</name>
    <dbReference type="NCBI Taxonomy" id="120398"/>
    <lineage>
        <taxon>Eukaryota</taxon>
        <taxon>Sar</taxon>
        <taxon>Stramenopiles</taxon>
        <taxon>Oomycota</taxon>
        <taxon>Saprolegniomycetes</taxon>
        <taxon>Saprolegniales</taxon>
        <taxon>Verrucalvaceae</taxon>
        <taxon>Aphanomyces</taxon>
    </lineage>
</organism>
<dbReference type="InterPro" id="IPR019734">
    <property type="entry name" value="TPR_rpt"/>
</dbReference>
<accession>A0A485KLR1</accession>
<evidence type="ECO:0000256" key="1">
    <source>
        <dbReference type="ARBA" id="ARBA00000971"/>
    </source>
</evidence>
<dbReference type="EMBL" id="CAADRA010005144">
    <property type="protein sequence ID" value="VFT85911.1"/>
    <property type="molecule type" value="Genomic_DNA"/>
</dbReference>
<evidence type="ECO:0000313" key="7">
    <source>
        <dbReference type="EMBL" id="VFT85911.1"/>
    </source>
</evidence>